<feature type="region of interest" description="Disordered" evidence="1">
    <location>
        <begin position="1"/>
        <end position="171"/>
    </location>
</feature>
<protein>
    <submittedName>
        <fullName evidence="2">Uncharacterized protein</fullName>
    </submittedName>
</protein>
<feature type="compositionally biased region" description="Polar residues" evidence="1">
    <location>
        <begin position="54"/>
        <end position="72"/>
    </location>
</feature>
<feature type="compositionally biased region" description="Polar residues" evidence="1">
    <location>
        <begin position="1"/>
        <end position="10"/>
    </location>
</feature>
<reference evidence="2 3" key="1">
    <citation type="submission" date="2024-06" db="EMBL/GenBank/DDBJ databases">
        <title>The Natural Products Discovery Center: Release of the First 8490 Sequenced Strains for Exploring Actinobacteria Biosynthetic Diversity.</title>
        <authorList>
            <person name="Kalkreuter E."/>
            <person name="Kautsar S.A."/>
            <person name="Yang D."/>
            <person name="Bader C.D."/>
            <person name="Teijaro C.N."/>
            <person name="Fluegel L."/>
            <person name="Davis C.M."/>
            <person name="Simpson J.R."/>
            <person name="Lauterbach L."/>
            <person name="Steele A.D."/>
            <person name="Gui C."/>
            <person name="Meng S."/>
            <person name="Li G."/>
            <person name="Viehrig K."/>
            <person name="Ye F."/>
            <person name="Su P."/>
            <person name="Kiefer A.F."/>
            <person name="Nichols A."/>
            <person name="Cepeda A.J."/>
            <person name="Yan W."/>
            <person name="Fan B."/>
            <person name="Jiang Y."/>
            <person name="Adhikari A."/>
            <person name="Zheng C.-J."/>
            <person name="Schuster L."/>
            <person name="Cowan T.M."/>
            <person name="Smanski M.J."/>
            <person name="Chevrette M.G."/>
            <person name="De Carvalho L.P.S."/>
            <person name="Shen B."/>
        </authorList>
    </citation>
    <scope>NUCLEOTIDE SEQUENCE [LARGE SCALE GENOMIC DNA]</scope>
    <source>
        <strain evidence="2 3">NPDC006286</strain>
    </source>
</reference>
<dbReference type="EMBL" id="JBEXRX010000171">
    <property type="protein sequence ID" value="MEU0156303.1"/>
    <property type="molecule type" value="Genomic_DNA"/>
</dbReference>
<dbReference type="RefSeq" id="WP_355667824.1">
    <property type="nucleotide sequence ID" value="NZ_JBEXRX010000171.1"/>
</dbReference>
<feature type="compositionally biased region" description="Pro residues" evidence="1">
    <location>
        <begin position="1999"/>
        <end position="2011"/>
    </location>
</feature>
<feature type="compositionally biased region" description="Basic and acidic residues" evidence="1">
    <location>
        <begin position="11"/>
        <end position="32"/>
    </location>
</feature>
<comment type="caution">
    <text evidence="2">The sequence shown here is derived from an EMBL/GenBank/DDBJ whole genome shotgun (WGS) entry which is preliminary data.</text>
</comment>
<organism evidence="2 3">
    <name type="scientific">Micromonospora fulviviridis</name>
    <dbReference type="NCBI Taxonomy" id="47860"/>
    <lineage>
        <taxon>Bacteria</taxon>
        <taxon>Bacillati</taxon>
        <taxon>Actinomycetota</taxon>
        <taxon>Actinomycetes</taxon>
        <taxon>Micromonosporales</taxon>
        <taxon>Micromonosporaceae</taxon>
        <taxon>Micromonospora</taxon>
    </lineage>
</organism>
<feature type="region of interest" description="Disordered" evidence="1">
    <location>
        <begin position="1657"/>
        <end position="1680"/>
    </location>
</feature>
<feature type="compositionally biased region" description="Polar residues" evidence="1">
    <location>
        <begin position="1901"/>
        <end position="1911"/>
    </location>
</feature>
<proteinExistence type="predicted"/>
<evidence type="ECO:0000313" key="3">
    <source>
        <dbReference type="Proteomes" id="UP001550348"/>
    </source>
</evidence>
<feature type="compositionally biased region" description="Polar residues" evidence="1">
    <location>
        <begin position="1724"/>
        <end position="1752"/>
    </location>
</feature>
<feature type="region of interest" description="Disordered" evidence="1">
    <location>
        <begin position="1724"/>
        <end position="1762"/>
    </location>
</feature>
<evidence type="ECO:0000256" key="1">
    <source>
        <dbReference type="SAM" id="MobiDB-lite"/>
    </source>
</evidence>
<feature type="region of interest" description="Disordered" evidence="1">
    <location>
        <begin position="1406"/>
        <end position="1426"/>
    </location>
</feature>
<feature type="region of interest" description="Disordered" evidence="1">
    <location>
        <begin position="1098"/>
        <end position="1136"/>
    </location>
</feature>
<name>A0ABV2VU32_9ACTN</name>
<dbReference type="Proteomes" id="UP001550348">
    <property type="component" value="Unassembled WGS sequence"/>
</dbReference>
<feature type="compositionally biased region" description="Polar residues" evidence="1">
    <location>
        <begin position="97"/>
        <end position="106"/>
    </location>
</feature>
<keyword evidence="3" id="KW-1185">Reference proteome</keyword>
<feature type="region of interest" description="Disordered" evidence="1">
    <location>
        <begin position="1856"/>
        <end position="2030"/>
    </location>
</feature>
<evidence type="ECO:0000313" key="2">
    <source>
        <dbReference type="EMBL" id="MEU0156303.1"/>
    </source>
</evidence>
<feature type="compositionally biased region" description="Basic and acidic residues" evidence="1">
    <location>
        <begin position="2012"/>
        <end position="2023"/>
    </location>
</feature>
<gene>
    <name evidence="2" type="ORF">ABZ071_31370</name>
</gene>
<feature type="region of interest" description="Disordered" evidence="1">
    <location>
        <begin position="2258"/>
        <end position="2318"/>
    </location>
</feature>
<accession>A0ABV2VU32</accession>
<sequence length="2482" mass="265973">MILATTSTADRTGHGPDRPTTKPDRPTTEPERPIPNTDDADKDAAGPPPELKTFGSSAKRTSTWTSDVTAVASTADPEGATTSAPEPLARTPARTATWASDVTTVSPEPAPAKTWGPHGSMSKGEAGPSGTRDLPRPKLGPGGAVPGETDLTKLDGGWPAGFGSSGDDPLSQATADAVRQMIIDAVDRYWRRSSPSVADRRKIRTAIDELTAVPPLTADLPSMFGRSGSPHIVGNGSAALRVVLYLEFKRHGSDQHRPPEETDAELRDGGRAFNTVTHEMRTNRDLAVGGRVPLGLPQSWLRVVTINWSTRFSHNQLRRTAAVTIGTQYDYIERNRVANYSADFYLSWRVTVTPASGSVAGELPAAADDVEGDTSFTEAHSSPIPTSVWFEEHLATPRVDWHTIADNTEVPRLAVLDFFHDPGMAERRLRENLVVDGRRVLDDLSPDSQRSLVRMLNNDNSRGQWEKLRSNGVVSEPLYNADGTQIGLVRVRLRPRPRLQISELDKAPLETYHRAMSGMAGTTALQNAAEAGFGVSATIIREPIEETRTPGTYWSGGPGFLVRGGHTSRSTIRYGVESTVSRGQKNASTDTVLADADIDWYTQLIADVEHPEVSWTTRAVDGEGVRVRYVPTKFTDANQKLWPPRGIIDGDGAGMGDIDDFQLLPANAGDPDVDAAVTTQLKALGVIGAGRDATPEQATNYKRLLDAVSSEHRSTNMDDFRGIGIEVTFDSMTLLGTSQTTVRWRAHNRSAPIRHLGSTTDVRPITDQSAGHQFLRNAQTGWAVGGNINGEIGVPLGEDAPVATMPFSFAPISGSYDRTFVDTDGVSVRRNVLTEGEKGALHGFRVPLAVTAEIIEIDDEPIWTYPGEGQPADVRYWVPRYLVSSTKPAPRPPIEVRPVSAEDQASLRRPGAQRFRLPAVTTVVRGSVEFDHVFTYLLRKVFSGPAVDPGTPIAPEAARPSAERLRVLVSVLLSLISTILALIHSFPGITWLVRMLIALLRTLVGTPPSLEGTKSARIRRAFVNSTNLRSNIVLALDSAYASDQIFESGMVSTFEGHLELTAYEGRPTYVPPGIGDEEPEFYFEDFVVVTAGRRTARTDSRSYTPEGGAALNHRPKNGSVVSLSGSGRHVRGKATTTTTQRQYLDVRLYGYEEKLYTLRIPMTFVAAVQGGSRNLLSFLPSIVGYHWIHSAERAIDVPDAVEVHATTRELLAIWRAMGQRGGTGERIIGLPPTLAAMLAQLETMADADGRLSVDEIVAQPDPNPANGAIRFLPRRIVEHLGLGDAAVADVRETGPARGLYDSALTAVKRTIGGIDQPTSTTYVPGLREWVAALSAPGVLRAAVGKLFSSGTADPAAMVPLHQSVFLTTQYGGAVRVRITLVGRIQADLRRMFGRTSSAYGVESHELAGTGTTHHSERRREWGGGPGVQMLIPGEQTLSAHGSRYQATGNRLRRHAISHGGTSDHHYASKSSESVLVEPIPVQLAFVAQADPLPGGLHTSLAPWVTYQVRKLAEWALPEMPCFLPKCPAGPEPRSVDAAVTLVIHEGDTTPRPLIAAPPPWLIPARSFNTDPRTIAALPGTADHHPMVGQMQPWPLHGGMPIEYKISWFNGNAPLADAAKEVLPEIAASSTGSTDIGDVFDGLAASVFLRDLLDVRPDDSSAAPSSSEHFRAAGTGGVPVAGTLTTTWEAATPWRESTDTMENDPAPLPVGDTASATVEHLAMRTSHSTASATVSQTLSLHGTPNPSWRTAQSDPALGSAPGNRRMPSVAAVQLTVTGGEALSVSTFDYSTNRRGLRMLARPRGAGIGQSSNRLVHRYLLFRVTGESRHANLPARRREVWIVALIEIRAHRALLPQLTSPPTNEIGDLVPAPRPVPSIEPRRNTPPTVGAAPATRPDLAASTEPSPVRTSPPTELEASTDPLAATPPIVATEDPTNTPPEALTDPSTRTTPQPGPEVAPGRPINTEPDPPAKGPLATCPDPEPDLLTATPPEFLTDRPAQTPPKPRTSPPPADRSRRPTERPSDAESPSMRARQWLQLAVAPRVPRPLSKAAFVDLMNQVVRDTPPEALGAEPCLVLAERARVELYDRRSASRKHVDDLGVGTRTGRIALGAGSGWPLPSWKAVADRLAGAEPGSSALALISRQGRIGHVLLVYLSSDEGLVPFGFGTAGDVVTGQTVDLPNESPTSTRVMLFDPSGRAITDPFIGFRDSSSTVRAMIDKPLDNRFAGGGLESGPTIPTRPTDGPIIPAAAAAEIAASGQLNGSPAASSRRPGIEHTTTVGKPPGDAAGPERHLTPSGAARWDGNGRNGSGERSSTGTHQIQWQPAHHVLPGRHHHLTVTNAGHRRPALQDAHVNDPPSSSASLAQVAHASRAYLSASGNTARRSSLIATLPRSAPATIDALARIARNHATTTEDIADAEVYRLLAHALSDRYVPSHKPARIRNLGAVASYEWTTALLSLRSERPQHAAALTNLIVKTLAPCT</sequence>